<dbReference type="GO" id="GO:0080008">
    <property type="term" value="C:Cul4-RING E3 ubiquitin ligase complex"/>
    <property type="evidence" value="ECO:0007669"/>
    <property type="project" value="TreeGrafter"/>
</dbReference>
<comment type="subcellular location">
    <subcellularLocation>
        <location evidence="1">Nucleus</location>
    </subcellularLocation>
</comment>
<protein>
    <submittedName>
        <fullName evidence="7">Uncharacterized protein</fullName>
    </submittedName>
</protein>
<dbReference type="InterPro" id="IPR015943">
    <property type="entry name" value="WD40/YVTN_repeat-like_dom_sf"/>
</dbReference>
<dbReference type="GO" id="GO:0005634">
    <property type="term" value="C:nucleus"/>
    <property type="evidence" value="ECO:0007669"/>
    <property type="project" value="UniProtKB-SubCell"/>
</dbReference>
<feature type="compositionally biased region" description="Acidic residues" evidence="6">
    <location>
        <begin position="780"/>
        <end position="794"/>
    </location>
</feature>
<evidence type="ECO:0000256" key="4">
    <source>
        <dbReference type="ARBA" id="ARBA00022786"/>
    </source>
</evidence>
<dbReference type="PANTHER" id="PTHR13129:SF4">
    <property type="entry name" value="DDB1- AND CUL4-ASSOCIATED FACTOR 1"/>
    <property type="match status" value="1"/>
</dbReference>
<comment type="pathway">
    <text evidence="2">Protein modification; protein ubiquitination.</text>
</comment>
<dbReference type="SMART" id="SM00667">
    <property type="entry name" value="LisH"/>
    <property type="match status" value="1"/>
</dbReference>
<evidence type="ECO:0000256" key="1">
    <source>
        <dbReference type="ARBA" id="ARBA00004123"/>
    </source>
</evidence>
<dbReference type="Gene3D" id="2.130.10.10">
    <property type="entry name" value="YVTN repeat-like/Quinoprotein amine dehydrogenase"/>
    <property type="match status" value="1"/>
</dbReference>
<proteinExistence type="inferred from homology"/>
<keyword evidence="8" id="KW-1185">Reference proteome</keyword>
<feature type="non-terminal residue" evidence="7">
    <location>
        <position position="1"/>
    </location>
</feature>
<evidence type="ECO:0000256" key="5">
    <source>
        <dbReference type="ARBA" id="ARBA00023242"/>
    </source>
</evidence>
<accession>A0A433QVU2</accession>
<comment type="caution">
    <text evidence="7">The sequence shown here is derived from an EMBL/GenBank/DDBJ whole genome shotgun (WGS) entry which is preliminary data.</text>
</comment>
<evidence type="ECO:0000313" key="8">
    <source>
        <dbReference type="Proteomes" id="UP000274822"/>
    </source>
</evidence>
<feature type="compositionally biased region" description="Polar residues" evidence="6">
    <location>
        <begin position="852"/>
        <end position="866"/>
    </location>
</feature>
<dbReference type="InterPro" id="IPR006594">
    <property type="entry name" value="LisH"/>
</dbReference>
<dbReference type="InterPro" id="IPR033270">
    <property type="entry name" value="VPRBP/DCAF1"/>
</dbReference>
<evidence type="ECO:0000256" key="3">
    <source>
        <dbReference type="ARBA" id="ARBA00008845"/>
    </source>
</evidence>
<dbReference type="EMBL" id="RBNJ01000840">
    <property type="protein sequence ID" value="RUS33920.1"/>
    <property type="molecule type" value="Genomic_DNA"/>
</dbReference>
<evidence type="ECO:0000256" key="6">
    <source>
        <dbReference type="SAM" id="MobiDB-lite"/>
    </source>
</evidence>
<dbReference type="PANTHER" id="PTHR13129">
    <property type="entry name" value="VPRBP PROTEIN-RELATED"/>
    <property type="match status" value="1"/>
</dbReference>
<feature type="region of interest" description="Disordered" evidence="6">
    <location>
        <begin position="777"/>
        <end position="900"/>
    </location>
</feature>
<dbReference type="AlphaFoldDB" id="A0A433QVU2"/>
<comment type="similarity">
    <text evidence="3">Belongs to the VPRBP/DCAF1 family.</text>
</comment>
<evidence type="ECO:0000313" key="7">
    <source>
        <dbReference type="EMBL" id="RUS33920.1"/>
    </source>
</evidence>
<feature type="compositionally biased region" description="Acidic residues" evidence="6">
    <location>
        <begin position="869"/>
        <end position="879"/>
    </location>
</feature>
<dbReference type="PROSITE" id="PS50896">
    <property type="entry name" value="LISH"/>
    <property type="match status" value="1"/>
</dbReference>
<organism evidence="7 8">
    <name type="scientific">Jimgerdemannia flammicorona</name>
    <dbReference type="NCBI Taxonomy" id="994334"/>
    <lineage>
        <taxon>Eukaryota</taxon>
        <taxon>Fungi</taxon>
        <taxon>Fungi incertae sedis</taxon>
        <taxon>Mucoromycota</taxon>
        <taxon>Mucoromycotina</taxon>
        <taxon>Endogonomycetes</taxon>
        <taxon>Endogonales</taxon>
        <taxon>Endogonaceae</taxon>
        <taxon>Jimgerdemannia</taxon>
    </lineage>
</organism>
<dbReference type="UniPathway" id="UPA00143"/>
<name>A0A433QVU2_9FUNG</name>
<dbReference type="Proteomes" id="UP000274822">
    <property type="component" value="Unassembled WGS sequence"/>
</dbReference>
<feature type="compositionally biased region" description="Acidic residues" evidence="6">
    <location>
        <begin position="801"/>
        <end position="829"/>
    </location>
</feature>
<evidence type="ECO:0000256" key="2">
    <source>
        <dbReference type="ARBA" id="ARBA00004906"/>
    </source>
</evidence>
<keyword evidence="5" id="KW-0539">Nucleus</keyword>
<dbReference type="SUPFAM" id="SSF50978">
    <property type="entry name" value="WD40 repeat-like"/>
    <property type="match status" value="1"/>
</dbReference>
<gene>
    <name evidence="7" type="ORF">BC938DRAFT_483249</name>
</gene>
<keyword evidence="4" id="KW-0833">Ubl conjugation pathway</keyword>
<sequence>IRKAALEVLCNLVRRQFYFPTAVHGTLSKPRPASQPDAIAQSVWQAVRSNNGIKVLVAALQVSVRFPSVKLKIPRYISELVREPMLEENDKFHRDFRKYALELIRATTSRNASLPPAIADVATDGMLNKIERASVVQNTNITFSDHELLLVIHRHLQSKGLLQSASVLARESRLQLDEVAVMARTSVRLKTPQKITPVPKSTLAATSANLELPSPLQTPTTKLPAGSSFRVQPRKKSIVHLKFDSAVPRASPPPGMTMSSVGEPAMEREGVKSWTQEASSSGLFHSSSSDRLPTVTLDYVIAEFLRNQHSHCQNPTSVLPPISILEPHRCPEVKLSNVVTAPKNVGQRLLERQAVGGHALYGCILNCISRALMPGGPRGIKMDKSLIFRNFRPVRTYRHLESYDGNESILMCASFSQQGNLRPFCITPVSVKCRVLQHCIHLKSHHLLTCTASRVIVGDHLGSVHSFNTDTTEIVDSWTLMDGSLWSVKVSRDDRLLLISSAMGGSALWELNDMIYPKMEFPEDKMLLFSNSGASVVGTARNGITRVYSAETGDCVLTLNDPTSSKYKDNVATFNLTDDQILSDGVLWDIRSQTKIHKFDKFTNYAGGSFHPNSNELIIGASIWDLRSFKLLRDIPSLDHAQIQFNHSGEVIYGIVREIAANRRETEGWRQDFGSCFRTFDADDYASIATVECERRVLDLCLEEMDNCIAVVECATFLPTYLSMVPRRQAVIHLHPTASSGCTQASPQSYFSLLYENFGYIPIIFGNHHIVGRKRHVQDDSDIDTEDEEGELSQDEGVGGNDDDDDGDEDGNSGGMDTDEENIYTDSESETGSGSTSSIATTEPISGFDDISINSDGTTATATISENGEWLDLEEEGSEGGDVPTSEPRTQLHGVCVHRD</sequence>
<reference evidence="7 8" key="1">
    <citation type="journal article" date="2018" name="New Phytol.">
        <title>Phylogenomics of Endogonaceae and evolution of mycorrhizas within Mucoromycota.</title>
        <authorList>
            <person name="Chang Y."/>
            <person name="Desiro A."/>
            <person name="Na H."/>
            <person name="Sandor L."/>
            <person name="Lipzen A."/>
            <person name="Clum A."/>
            <person name="Barry K."/>
            <person name="Grigoriev I.V."/>
            <person name="Martin F.M."/>
            <person name="Stajich J.E."/>
            <person name="Smith M.E."/>
            <person name="Bonito G."/>
            <person name="Spatafora J.W."/>
        </authorList>
    </citation>
    <scope>NUCLEOTIDE SEQUENCE [LARGE SCALE GENOMIC DNA]</scope>
    <source>
        <strain evidence="7 8">AD002</strain>
    </source>
</reference>
<dbReference type="GO" id="GO:0016567">
    <property type="term" value="P:protein ubiquitination"/>
    <property type="evidence" value="ECO:0007669"/>
    <property type="project" value="UniProtKB-UniPathway"/>
</dbReference>
<dbReference type="InterPro" id="IPR036322">
    <property type="entry name" value="WD40_repeat_dom_sf"/>
</dbReference>